<dbReference type="OrthoDB" id="10025028at2759"/>
<evidence type="ECO:0000313" key="2">
    <source>
        <dbReference type="EMBL" id="KAG5615803.1"/>
    </source>
</evidence>
<evidence type="ECO:0000313" key="3">
    <source>
        <dbReference type="Proteomes" id="UP000824120"/>
    </source>
</evidence>
<feature type="domain" description="TTF-type" evidence="1">
    <location>
        <begin position="62"/>
        <end position="157"/>
    </location>
</feature>
<sequence length="350" mass="40501">MSLDSSQEFDLSSLKFDPGERTSILNYHPNHRDIIRRAYLLNGPCQPRLAVQEFPQTNISGSMHHFYHEWFDDIYHDWMECSVSKDTVYCLYCYLFKDHNTNQGGRETFSTIGFKSWNKKSGLDKHIDLPNSIHNQSKKKCQDLLRQRRSIQFAFERQSNQLKHGYYMLLSALVDVVRLLVSQGFAFRGHDESKSSLSRGNFLEILSWYAKNCDKIHNYVLKHALLNDQMTSPMSQKDIVSACKIETVKAILEELNGDYFALLVDESFYVSRKEKMSIVFRYIDRMEFVMERLIDIVHVEDTSASSLKGAIFNLLAQQSLSPSSVHGQCYDGASNMQGEINGLKMLIRQE</sequence>
<keyword evidence="3" id="KW-1185">Reference proteome</keyword>
<dbReference type="InterPro" id="IPR006580">
    <property type="entry name" value="Znf_TTF"/>
</dbReference>
<organism evidence="2 3">
    <name type="scientific">Solanum commersonii</name>
    <name type="common">Commerson's wild potato</name>
    <name type="synonym">Commerson's nightshade</name>
    <dbReference type="NCBI Taxonomy" id="4109"/>
    <lineage>
        <taxon>Eukaryota</taxon>
        <taxon>Viridiplantae</taxon>
        <taxon>Streptophyta</taxon>
        <taxon>Embryophyta</taxon>
        <taxon>Tracheophyta</taxon>
        <taxon>Spermatophyta</taxon>
        <taxon>Magnoliopsida</taxon>
        <taxon>eudicotyledons</taxon>
        <taxon>Gunneridae</taxon>
        <taxon>Pentapetalae</taxon>
        <taxon>asterids</taxon>
        <taxon>lamiids</taxon>
        <taxon>Solanales</taxon>
        <taxon>Solanaceae</taxon>
        <taxon>Solanoideae</taxon>
        <taxon>Solaneae</taxon>
        <taxon>Solanum</taxon>
    </lineage>
</organism>
<accession>A0A9J5ZUN8</accession>
<dbReference type="InterPro" id="IPR025398">
    <property type="entry name" value="DUF4371"/>
</dbReference>
<protein>
    <recommendedName>
        <fullName evidence="1">TTF-type domain-containing protein</fullName>
    </recommendedName>
</protein>
<dbReference type="EMBL" id="JACXVP010000003">
    <property type="protein sequence ID" value="KAG5615803.1"/>
    <property type="molecule type" value="Genomic_DNA"/>
</dbReference>
<evidence type="ECO:0000259" key="1">
    <source>
        <dbReference type="SMART" id="SM00597"/>
    </source>
</evidence>
<dbReference type="Proteomes" id="UP000824120">
    <property type="component" value="Chromosome 3"/>
</dbReference>
<comment type="caution">
    <text evidence="2">The sequence shown here is derived from an EMBL/GenBank/DDBJ whole genome shotgun (WGS) entry which is preliminary data.</text>
</comment>
<dbReference type="AlphaFoldDB" id="A0A9J5ZUN8"/>
<reference evidence="2 3" key="1">
    <citation type="submission" date="2020-09" db="EMBL/GenBank/DDBJ databases">
        <title>De no assembly of potato wild relative species, Solanum commersonii.</title>
        <authorList>
            <person name="Cho K."/>
        </authorList>
    </citation>
    <scope>NUCLEOTIDE SEQUENCE [LARGE SCALE GENOMIC DNA]</scope>
    <source>
        <strain evidence="2">LZ3.2</strain>
        <tissue evidence="2">Leaf</tissue>
    </source>
</reference>
<dbReference type="SMART" id="SM00597">
    <property type="entry name" value="ZnF_TTF"/>
    <property type="match status" value="1"/>
</dbReference>
<dbReference type="PANTHER" id="PTHR45749:SF34">
    <property type="entry name" value="ZINC FINGER MYM-TYPE PROTEIN 1-LIKE"/>
    <property type="match status" value="1"/>
</dbReference>
<gene>
    <name evidence="2" type="ORF">H5410_015627</name>
</gene>
<dbReference type="PANTHER" id="PTHR45749">
    <property type="match status" value="1"/>
</dbReference>
<proteinExistence type="predicted"/>
<dbReference type="Pfam" id="PF14291">
    <property type="entry name" value="DUF4371"/>
    <property type="match status" value="1"/>
</dbReference>
<name>A0A9J5ZUN8_SOLCO</name>